<keyword evidence="2" id="KW-0233">DNA recombination</keyword>
<organism evidence="4 5">
    <name type="scientific">Megasphaera elsdenii</name>
    <dbReference type="NCBI Taxonomy" id="907"/>
    <lineage>
        <taxon>Bacteria</taxon>
        <taxon>Bacillati</taxon>
        <taxon>Bacillota</taxon>
        <taxon>Negativicutes</taxon>
        <taxon>Veillonellales</taxon>
        <taxon>Veillonellaceae</taxon>
        <taxon>Megasphaera</taxon>
    </lineage>
</organism>
<comment type="caution">
    <text evidence="2">Lacks conserved residue(s) required for the propagation of feature annotation.</text>
</comment>
<keyword evidence="2" id="KW-0227">DNA damage</keyword>
<evidence type="ECO:0000256" key="2">
    <source>
        <dbReference type="HAMAP-Rule" id="MF_00984"/>
    </source>
</evidence>
<dbReference type="Proteomes" id="UP000536773">
    <property type="component" value="Unassembled WGS sequence"/>
</dbReference>
<dbReference type="GO" id="GO:0006310">
    <property type="term" value="P:DNA recombination"/>
    <property type="evidence" value="ECO:0007669"/>
    <property type="project" value="UniProtKB-UniRule"/>
</dbReference>
<dbReference type="NCBIfam" id="TIGR00621">
    <property type="entry name" value="ssb"/>
    <property type="match status" value="1"/>
</dbReference>
<evidence type="ECO:0000313" key="4">
    <source>
        <dbReference type="EMBL" id="NMK39893.1"/>
    </source>
</evidence>
<dbReference type="GO" id="GO:0006260">
    <property type="term" value="P:DNA replication"/>
    <property type="evidence" value="ECO:0007669"/>
    <property type="project" value="UniProtKB-UniRule"/>
</dbReference>
<comment type="function">
    <text evidence="2">Plays an important role in DNA replication, recombination and repair. Binds to ssDNA and to an array of partner proteins to recruit them to their sites of action during DNA metabolism.</text>
</comment>
<dbReference type="PIRSF" id="PIRSF002070">
    <property type="entry name" value="SSB"/>
    <property type="match status" value="1"/>
</dbReference>
<gene>
    <name evidence="4" type="ORF">HG933_11055</name>
</gene>
<keyword evidence="2" id="KW-0234">DNA repair</keyword>
<feature type="short sequence motif" description="Important for interaction with partner proteins" evidence="2">
    <location>
        <begin position="129"/>
        <end position="134"/>
    </location>
</feature>
<sequence length="134" mass="15036">MNTVMLMGRLTRDPESRATQSGAAVVRFSLAVNRPKRKDKNQDADFINCVAFGRTAEVIQQYVFKGNRLLVEGEIRTGSYVDKTGQKRYTTEVMVNHIEFIEPREGNGTHTAPYQNGGFDAMGYEAPADEEIPF</sequence>
<dbReference type="InterPro" id="IPR000424">
    <property type="entry name" value="Primosome_PriB/ssb"/>
</dbReference>
<dbReference type="GO" id="GO:0003697">
    <property type="term" value="F:single-stranded DNA binding"/>
    <property type="evidence" value="ECO:0007669"/>
    <property type="project" value="UniProtKB-UniRule"/>
</dbReference>
<dbReference type="Gene3D" id="2.40.50.140">
    <property type="entry name" value="Nucleic acid-binding proteins"/>
    <property type="match status" value="1"/>
</dbReference>
<dbReference type="InterPro" id="IPR011344">
    <property type="entry name" value="ssDNA-bd"/>
</dbReference>
<name>A0A848EVG3_MEGEL</name>
<keyword evidence="1 2" id="KW-0238">DNA-binding</keyword>
<keyword evidence="2" id="KW-0235">DNA replication</keyword>
<comment type="caution">
    <text evidence="4">The sequence shown here is derived from an EMBL/GenBank/DDBJ whole genome shotgun (WGS) entry which is preliminary data.</text>
</comment>
<dbReference type="CDD" id="cd04496">
    <property type="entry name" value="SSB_OBF"/>
    <property type="match status" value="1"/>
</dbReference>
<dbReference type="RefSeq" id="WP_169013964.1">
    <property type="nucleotide sequence ID" value="NZ_JABBJH010000024.1"/>
</dbReference>
<dbReference type="SUPFAM" id="SSF50249">
    <property type="entry name" value="Nucleic acid-binding proteins"/>
    <property type="match status" value="1"/>
</dbReference>
<dbReference type="HAMAP" id="MF_00984">
    <property type="entry name" value="SSB"/>
    <property type="match status" value="1"/>
</dbReference>
<evidence type="ECO:0000256" key="1">
    <source>
        <dbReference type="ARBA" id="ARBA00023125"/>
    </source>
</evidence>
<dbReference type="GO" id="GO:0009295">
    <property type="term" value="C:nucleoid"/>
    <property type="evidence" value="ECO:0007669"/>
    <property type="project" value="TreeGrafter"/>
</dbReference>
<dbReference type="GO" id="GO:0006281">
    <property type="term" value="P:DNA repair"/>
    <property type="evidence" value="ECO:0007669"/>
    <property type="project" value="UniProtKB-UniRule"/>
</dbReference>
<evidence type="ECO:0000256" key="3">
    <source>
        <dbReference type="PIRNR" id="PIRNR002070"/>
    </source>
</evidence>
<reference evidence="4 5" key="1">
    <citation type="submission" date="2020-04" db="EMBL/GenBank/DDBJ databases">
        <authorList>
            <person name="Hitch T.C.A."/>
            <person name="Wylensek D."/>
            <person name="Clavel T."/>
        </authorList>
    </citation>
    <scope>NUCLEOTIDE SEQUENCE [LARGE SCALE GENOMIC DNA]</scope>
    <source>
        <strain evidence="4 5">WCA-386-APC-2A</strain>
    </source>
</reference>
<protein>
    <recommendedName>
        <fullName evidence="2 3">Single-stranded DNA-binding protein</fullName>
        <shortName evidence="2">SSB</shortName>
    </recommendedName>
</protein>
<dbReference type="PANTHER" id="PTHR10302:SF27">
    <property type="entry name" value="SINGLE-STRANDED DNA-BINDING PROTEIN"/>
    <property type="match status" value="1"/>
</dbReference>
<dbReference type="InterPro" id="IPR012340">
    <property type="entry name" value="NA-bd_OB-fold"/>
</dbReference>
<evidence type="ECO:0000313" key="5">
    <source>
        <dbReference type="Proteomes" id="UP000536773"/>
    </source>
</evidence>
<accession>A0A848EVG3</accession>
<comment type="subunit">
    <text evidence="2">Homotetramer.</text>
</comment>
<proteinExistence type="inferred from homology"/>
<dbReference type="PROSITE" id="PS50935">
    <property type="entry name" value="SSB"/>
    <property type="match status" value="1"/>
</dbReference>
<dbReference type="PANTHER" id="PTHR10302">
    <property type="entry name" value="SINGLE-STRANDED DNA-BINDING PROTEIN"/>
    <property type="match status" value="1"/>
</dbReference>
<dbReference type="AlphaFoldDB" id="A0A848EVG3"/>
<dbReference type="EMBL" id="JABBJH010000024">
    <property type="protein sequence ID" value="NMK39893.1"/>
    <property type="molecule type" value="Genomic_DNA"/>
</dbReference>
<dbReference type="Pfam" id="PF00436">
    <property type="entry name" value="SSB"/>
    <property type="match status" value="1"/>
</dbReference>